<proteinExistence type="predicted"/>
<dbReference type="EMBL" id="NIRI02000056">
    <property type="protein sequence ID" value="KAG5445540.1"/>
    <property type="molecule type" value="Genomic_DNA"/>
</dbReference>
<evidence type="ECO:0000313" key="2">
    <source>
        <dbReference type="Proteomes" id="UP000286415"/>
    </source>
</evidence>
<name>A0A8T1M8U3_CLOSI</name>
<reference evidence="1 2" key="2">
    <citation type="journal article" date="2021" name="Genomics">
        <title>High-quality reference genome for Clonorchis sinensis.</title>
        <authorList>
            <person name="Young N.D."/>
            <person name="Stroehlein A.J."/>
            <person name="Kinkar L."/>
            <person name="Wang T."/>
            <person name="Sohn W.M."/>
            <person name="Chang B.C.H."/>
            <person name="Kaur P."/>
            <person name="Weisz D."/>
            <person name="Dudchenko O."/>
            <person name="Aiden E.L."/>
            <person name="Korhonen P.K."/>
            <person name="Gasser R.B."/>
        </authorList>
    </citation>
    <scope>NUCLEOTIDE SEQUENCE [LARGE SCALE GENOMIC DNA]</scope>
    <source>
        <strain evidence="1">Cs-k2</strain>
    </source>
</reference>
<keyword evidence="2" id="KW-1185">Reference proteome</keyword>
<reference evidence="1 2" key="1">
    <citation type="journal article" date="2018" name="Biotechnol. Adv.">
        <title>Improved genomic resources and new bioinformatic workflow for the carcinogenic parasite Clonorchis sinensis: Biotechnological implications.</title>
        <authorList>
            <person name="Wang D."/>
            <person name="Korhonen P.K."/>
            <person name="Gasser R.B."/>
            <person name="Young N.D."/>
        </authorList>
    </citation>
    <scope>NUCLEOTIDE SEQUENCE [LARGE SCALE GENOMIC DNA]</scope>
    <source>
        <strain evidence="1">Cs-k2</strain>
    </source>
</reference>
<accession>A0A8T1M8U3</accession>
<protein>
    <submittedName>
        <fullName evidence="1">Uncharacterized protein</fullName>
    </submittedName>
</protein>
<comment type="caution">
    <text evidence="1">The sequence shown here is derived from an EMBL/GenBank/DDBJ whole genome shotgun (WGS) entry which is preliminary data.</text>
</comment>
<organism evidence="1 2">
    <name type="scientific">Clonorchis sinensis</name>
    <name type="common">Chinese liver fluke</name>
    <dbReference type="NCBI Taxonomy" id="79923"/>
    <lineage>
        <taxon>Eukaryota</taxon>
        <taxon>Metazoa</taxon>
        <taxon>Spiralia</taxon>
        <taxon>Lophotrochozoa</taxon>
        <taxon>Platyhelminthes</taxon>
        <taxon>Trematoda</taxon>
        <taxon>Digenea</taxon>
        <taxon>Opisthorchiida</taxon>
        <taxon>Opisthorchiata</taxon>
        <taxon>Opisthorchiidae</taxon>
        <taxon>Clonorchis</taxon>
    </lineage>
</organism>
<sequence>MNKTCPPYCQSLSDSSPSFLMSELSFSVTPLSSIISSLFVPFCPVHLIHFINSPNITSHFCRYAFFNVVFFSPRNRKPFVDQLFHTQTNTHIDNVYLRSIRFILFPVSLSID</sequence>
<dbReference type="Proteomes" id="UP000286415">
    <property type="component" value="Unassembled WGS sequence"/>
</dbReference>
<gene>
    <name evidence="1" type="ORF">CSKR_203247</name>
</gene>
<evidence type="ECO:0000313" key="1">
    <source>
        <dbReference type="EMBL" id="KAG5445540.1"/>
    </source>
</evidence>
<dbReference type="AlphaFoldDB" id="A0A8T1M8U3"/>